<dbReference type="AlphaFoldDB" id="M5AD99"/>
<dbReference type="HOGENOM" id="CLU_2450802_0_0_9"/>
<sequence length="89" mass="10374">MTAERTVDNRAAVDVVRRYYHERHRQMNLAPADSDIVYELFLQAFHVQYELVQAAFKKGQIPATLAQQLQQEIVFDETGYIQNQQAFLS</sequence>
<dbReference type="KEGG" id="lbk:LVISKB_1099"/>
<dbReference type="PATRIC" id="fig|1001583.3.peg.1083"/>
<dbReference type="EMBL" id="AP012167">
    <property type="protein sequence ID" value="BAN06734.1"/>
    <property type="molecule type" value="Genomic_DNA"/>
</dbReference>
<organism evidence="1 2">
    <name type="scientific">Levilactobacillus brevis KB290</name>
    <dbReference type="NCBI Taxonomy" id="1001583"/>
    <lineage>
        <taxon>Bacteria</taxon>
        <taxon>Bacillati</taxon>
        <taxon>Bacillota</taxon>
        <taxon>Bacilli</taxon>
        <taxon>Lactobacillales</taxon>
        <taxon>Lactobacillaceae</taxon>
        <taxon>Levilactobacillus</taxon>
    </lineage>
</organism>
<gene>
    <name evidence="1" type="ORF">LVISKB_1099</name>
</gene>
<evidence type="ECO:0000313" key="2">
    <source>
        <dbReference type="Proteomes" id="UP000012042"/>
    </source>
</evidence>
<reference evidence="1 2" key="1">
    <citation type="journal article" date="2013" name="PLoS ONE">
        <title>Genomic Analysis by Deep Sequencing of the Probiotic Lactobacillus brevis KB290 Harboring Nine Plasmids Reveals Genomic Stability.</title>
        <authorList>
            <person name="Fukao M."/>
            <person name="Oshima K."/>
            <person name="Morita H."/>
            <person name="Toh H."/>
            <person name="Suda W."/>
            <person name="Kim S.W."/>
            <person name="Suzuki S."/>
            <person name="Yakabe T."/>
            <person name="Hattori M."/>
            <person name="Yajima N."/>
        </authorList>
    </citation>
    <scope>NUCLEOTIDE SEQUENCE [LARGE SCALE GENOMIC DNA]</scope>
    <source>
        <strain evidence="1 2">KB290</strain>
    </source>
</reference>
<accession>M5AD99</accession>
<dbReference type="Proteomes" id="UP000012042">
    <property type="component" value="Chromosome"/>
</dbReference>
<name>M5AD99_LEVBR</name>
<protein>
    <submittedName>
        <fullName evidence="1">Uncharacterized protein</fullName>
    </submittedName>
</protein>
<evidence type="ECO:0000313" key="1">
    <source>
        <dbReference type="EMBL" id="BAN06734.1"/>
    </source>
</evidence>
<proteinExistence type="predicted"/>